<dbReference type="SUPFAM" id="SSF55424">
    <property type="entry name" value="FAD/NAD-linked reductases, dimerisation (C-terminal) domain"/>
    <property type="match status" value="1"/>
</dbReference>
<dbReference type="AlphaFoldDB" id="A0A5P1X198"/>
<dbReference type="InterPro" id="IPR016156">
    <property type="entry name" value="FAD/NAD-linked_Rdtase_dimer_sf"/>
</dbReference>
<dbReference type="PRINTS" id="PR00469">
    <property type="entry name" value="PNDRDTASEII"/>
</dbReference>
<dbReference type="PANTHER" id="PTHR43429">
    <property type="entry name" value="PYRIDINE NUCLEOTIDE-DISULFIDE OXIDOREDUCTASE DOMAIN-CONTAINING"/>
    <property type="match status" value="1"/>
</dbReference>
<evidence type="ECO:0000313" key="10">
    <source>
        <dbReference type="EMBL" id="QER66439.1"/>
    </source>
</evidence>
<gene>
    <name evidence="10" type="ORF">F0161_00230</name>
</gene>
<protein>
    <submittedName>
        <fullName evidence="10">FAD-dependent oxidoreductase</fullName>
    </submittedName>
</protein>
<feature type="domain" description="FAD/NAD(P)-binding" evidence="9">
    <location>
        <begin position="10"/>
        <end position="247"/>
    </location>
</feature>
<dbReference type="InterPro" id="IPR036188">
    <property type="entry name" value="FAD/NAD-bd_sf"/>
</dbReference>
<evidence type="ECO:0000259" key="9">
    <source>
        <dbReference type="Pfam" id="PF07992"/>
    </source>
</evidence>
<dbReference type="Gene3D" id="3.30.390.30">
    <property type="match status" value="1"/>
</dbReference>
<keyword evidence="7" id="KW-0676">Redox-active center</keyword>
<keyword evidence="3" id="KW-0285">Flavoprotein</keyword>
<accession>A0A5P1X198</accession>
<evidence type="ECO:0000256" key="4">
    <source>
        <dbReference type="ARBA" id="ARBA00022827"/>
    </source>
</evidence>
<name>A0A5P1X198_9LACO</name>
<comment type="cofactor">
    <cofactor evidence="1">
        <name>FAD</name>
        <dbReference type="ChEBI" id="CHEBI:57692"/>
    </cofactor>
</comment>
<evidence type="ECO:0000256" key="5">
    <source>
        <dbReference type="ARBA" id="ARBA00023002"/>
    </source>
</evidence>
<dbReference type="KEGG" id="lnn:F0161_00230"/>
<evidence type="ECO:0000256" key="3">
    <source>
        <dbReference type="ARBA" id="ARBA00022630"/>
    </source>
</evidence>
<evidence type="ECO:0000256" key="2">
    <source>
        <dbReference type="ARBA" id="ARBA00009130"/>
    </source>
</evidence>
<keyword evidence="4" id="KW-0274">FAD</keyword>
<dbReference type="SUPFAM" id="SSF51905">
    <property type="entry name" value="FAD/NAD(P)-binding domain"/>
    <property type="match status" value="2"/>
</dbReference>
<comment type="similarity">
    <text evidence="2">Belongs to the class-III pyridine nucleotide-disulfide oxidoreductase family.</text>
</comment>
<evidence type="ECO:0000313" key="11">
    <source>
        <dbReference type="Proteomes" id="UP000325295"/>
    </source>
</evidence>
<keyword evidence="5" id="KW-0560">Oxidoreductase</keyword>
<dbReference type="Proteomes" id="UP000325295">
    <property type="component" value="Chromosome"/>
</dbReference>
<organism evidence="10 11">
    <name type="scientific">Paucilactobacillus nenjiangensis</name>
    <dbReference type="NCBI Taxonomy" id="1296540"/>
    <lineage>
        <taxon>Bacteria</taxon>
        <taxon>Bacillati</taxon>
        <taxon>Bacillota</taxon>
        <taxon>Bacilli</taxon>
        <taxon>Lactobacillales</taxon>
        <taxon>Lactobacillaceae</taxon>
        <taxon>Paucilactobacillus</taxon>
    </lineage>
</organism>
<dbReference type="InterPro" id="IPR004099">
    <property type="entry name" value="Pyr_nucl-diS_OxRdtase_dimer"/>
</dbReference>
<keyword evidence="6" id="KW-0558">Oxidation</keyword>
<sequence>MNREELETHNIHVHSFYEATAINPTNHSVQFVNVVDGATESFNYDKLIIATGAHAFNLPIAGNDLDNVATLRHGKQHQLMATVKQANIKNIVVVGAGYIGMMVSDQLSQFGKKVTIVDINDRPLSTYLDADFTDILNNHMREKQIAFIPNTKVESFSGNDHDQVTAVQTNHGVFDADLVVVSAGTRPNTDWIGGELTINERGYIVTDDYSKTSNKDIFAIGDSTEILYNPTHQRMNISLASNAERQARVAVRNLFEQTKPIHGVHGSSGLQLFGELFASTGLNTLTAGRSGIDVESTYVEQVNAMPGFSKEPAQTVRFKLFYAPKSHKILGAAIMSTANETQQINIISVAIQMEMTLKQLADADLFFQPKLTNLWNVINVAAMRALNN</sequence>
<reference evidence="10 11" key="1">
    <citation type="submission" date="2019-09" db="EMBL/GenBank/DDBJ databases">
        <title>Complete Genome Sequence of Lactobacillus nenjiangensis SH-Y15, isolated from sauerkraut.</title>
        <authorList>
            <person name="Yang H."/>
        </authorList>
    </citation>
    <scope>NUCLEOTIDE SEQUENCE [LARGE SCALE GENOMIC DNA]</scope>
    <source>
        <strain evidence="10 11">SH-Y15</strain>
    </source>
</reference>
<dbReference type="InterPro" id="IPR023753">
    <property type="entry name" value="FAD/NAD-binding_dom"/>
</dbReference>
<feature type="domain" description="Pyridine nucleotide-disulphide oxidoreductase dimerisation" evidence="8">
    <location>
        <begin position="277"/>
        <end position="372"/>
    </location>
</feature>
<dbReference type="InterPro" id="IPR050260">
    <property type="entry name" value="FAD-bd_OxRdtase"/>
</dbReference>
<evidence type="ECO:0000259" key="8">
    <source>
        <dbReference type="Pfam" id="PF02852"/>
    </source>
</evidence>
<evidence type="ECO:0000256" key="6">
    <source>
        <dbReference type="ARBA" id="ARBA00023097"/>
    </source>
</evidence>
<dbReference type="Gene3D" id="3.50.50.60">
    <property type="entry name" value="FAD/NAD(P)-binding domain"/>
    <property type="match status" value="2"/>
</dbReference>
<dbReference type="Pfam" id="PF07992">
    <property type="entry name" value="Pyr_redox_2"/>
    <property type="match status" value="1"/>
</dbReference>
<dbReference type="Pfam" id="PF02852">
    <property type="entry name" value="Pyr_redox_dim"/>
    <property type="match status" value="1"/>
</dbReference>
<evidence type="ECO:0000256" key="1">
    <source>
        <dbReference type="ARBA" id="ARBA00001974"/>
    </source>
</evidence>
<dbReference type="PANTHER" id="PTHR43429:SF1">
    <property type="entry name" value="NAD(P)H SULFUR OXIDOREDUCTASE (COA-DEPENDENT)"/>
    <property type="match status" value="1"/>
</dbReference>
<keyword evidence="11" id="KW-1185">Reference proteome</keyword>
<dbReference type="OrthoDB" id="9802028at2"/>
<proteinExistence type="inferred from homology"/>
<dbReference type="GO" id="GO:0016491">
    <property type="term" value="F:oxidoreductase activity"/>
    <property type="evidence" value="ECO:0007669"/>
    <property type="project" value="UniProtKB-KW"/>
</dbReference>
<dbReference type="PRINTS" id="PR00368">
    <property type="entry name" value="FADPNR"/>
</dbReference>
<evidence type="ECO:0000256" key="7">
    <source>
        <dbReference type="ARBA" id="ARBA00023284"/>
    </source>
</evidence>
<dbReference type="EMBL" id="CP043939">
    <property type="protein sequence ID" value="QER66439.1"/>
    <property type="molecule type" value="Genomic_DNA"/>
</dbReference>